<dbReference type="AlphaFoldDB" id="A0A5B8L387"/>
<protein>
    <submittedName>
        <fullName evidence="2">Uncharacterized protein</fullName>
    </submittedName>
</protein>
<organism evidence="2 3">
    <name type="scientific">Nitratireductor mangrovi</name>
    <dbReference type="NCBI Taxonomy" id="2599600"/>
    <lineage>
        <taxon>Bacteria</taxon>
        <taxon>Pseudomonadati</taxon>
        <taxon>Pseudomonadota</taxon>
        <taxon>Alphaproteobacteria</taxon>
        <taxon>Hyphomicrobiales</taxon>
        <taxon>Phyllobacteriaceae</taxon>
        <taxon>Nitratireductor</taxon>
    </lineage>
</organism>
<name>A0A5B8L387_9HYPH</name>
<dbReference type="KEGG" id="niy:FQ775_17940"/>
<gene>
    <name evidence="2" type="ORF">FQ775_17940</name>
</gene>
<evidence type="ECO:0000313" key="2">
    <source>
        <dbReference type="EMBL" id="QDZ02110.1"/>
    </source>
</evidence>
<sequence length="154" mass="17590">MKRSSDRQLTLDIDPLDSEGSTSPFRSGEASWVGDDSPEPEALEFRGTSVERLARAASARAAGRINASKISESERNNLLEERHQLVQKKFETGLSRQEQNRLTYVDWSLDRIEDARHGLHLDAIESKIDMYERLGKELSALRSELERFMKKGKR</sequence>
<evidence type="ECO:0000313" key="3">
    <source>
        <dbReference type="Proteomes" id="UP000321389"/>
    </source>
</evidence>
<dbReference type="Proteomes" id="UP000321389">
    <property type="component" value="Chromosome"/>
</dbReference>
<evidence type="ECO:0000256" key="1">
    <source>
        <dbReference type="SAM" id="MobiDB-lite"/>
    </source>
</evidence>
<dbReference type="OrthoDB" id="8456852at2"/>
<dbReference type="RefSeq" id="WP_146300751.1">
    <property type="nucleotide sequence ID" value="NZ_CP042301.2"/>
</dbReference>
<reference evidence="2" key="1">
    <citation type="submission" date="2020-04" db="EMBL/GenBank/DDBJ databases">
        <title>Nitratireductor sp. nov. isolated from mangrove soil.</title>
        <authorList>
            <person name="Ye Y."/>
        </authorList>
    </citation>
    <scope>NUCLEOTIDE SEQUENCE</scope>
    <source>
        <strain evidence="2">SY7</strain>
    </source>
</reference>
<feature type="region of interest" description="Disordered" evidence="1">
    <location>
        <begin position="1"/>
        <end position="41"/>
    </location>
</feature>
<dbReference type="EMBL" id="CP042301">
    <property type="protein sequence ID" value="QDZ02110.1"/>
    <property type="molecule type" value="Genomic_DNA"/>
</dbReference>
<proteinExistence type="predicted"/>
<accession>A0A5B8L387</accession>
<keyword evidence="3" id="KW-1185">Reference proteome</keyword>